<protein>
    <submittedName>
        <fullName evidence="5">Poly(Beta-D-mannuronate) lyase</fullName>
    </submittedName>
</protein>
<reference evidence="5 6" key="1">
    <citation type="submission" date="2016-10" db="EMBL/GenBank/DDBJ databases">
        <authorList>
            <person name="Varghese N."/>
            <person name="Submissions S."/>
        </authorList>
    </citation>
    <scope>NUCLEOTIDE SEQUENCE [LARGE SCALE GENOMIC DNA]</scope>
    <source>
        <strain evidence="5 6">RHA_55</strain>
    </source>
</reference>
<dbReference type="Gene3D" id="2.160.20.10">
    <property type="entry name" value="Single-stranded right-handed beta-helix, Pectin lyase-like"/>
    <property type="match status" value="1"/>
</dbReference>
<dbReference type="SUPFAM" id="SSF49785">
    <property type="entry name" value="Galactose-binding domain-like"/>
    <property type="match status" value="1"/>
</dbReference>
<dbReference type="NCBIfam" id="TIGR04183">
    <property type="entry name" value="Por_Secre_tail"/>
    <property type="match status" value="1"/>
</dbReference>
<evidence type="ECO:0000259" key="3">
    <source>
        <dbReference type="Pfam" id="PF13004"/>
    </source>
</evidence>
<dbReference type="CDD" id="cd14948">
    <property type="entry name" value="BACON"/>
    <property type="match status" value="1"/>
</dbReference>
<keyword evidence="1 2" id="KW-0732">Signal</keyword>
<dbReference type="InterPro" id="IPR039513">
    <property type="entry name" value="PL-6"/>
</dbReference>
<dbReference type="Gene3D" id="2.60.120.260">
    <property type="entry name" value="Galactose-binding domain-like"/>
    <property type="match status" value="1"/>
</dbReference>
<dbReference type="RefSeq" id="WP_092447702.1">
    <property type="nucleotide sequence ID" value="NZ_LT629774.1"/>
</dbReference>
<dbReference type="Proteomes" id="UP000198963">
    <property type="component" value="Chromosome I"/>
</dbReference>
<evidence type="ECO:0000313" key="6">
    <source>
        <dbReference type="Proteomes" id="UP000198963"/>
    </source>
</evidence>
<dbReference type="Pfam" id="PF14592">
    <property type="entry name" value="Chondroitinas_B"/>
    <property type="match status" value="1"/>
</dbReference>
<name>A0A1H1NA49_9FLAO</name>
<dbReference type="InterPro" id="IPR013783">
    <property type="entry name" value="Ig-like_fold"/>
</dbReference>
<dbReference type="AlphaFoldDB" id="A0A1H1NA49"/>
<dbReference type="EMBL" id="LT629774">
    <property type="protein sequence ID" value="SDR95788.1"/>
    <property type="molecule type" value="Genomic_DNA"/>
</dbReference>
<dbReference type="InterPro" id="IPR026444">
    <property type="entry name" value="Secre_tail"/>
</dbReference>
<organism evidence="5 6">
    <name type="scientific">Winogradskyella sediminis</name>
    <dbReference type="NCBI Taxonomy" id="1382466"/>
    <lineage>
        <taxon>Bacteria</taxon>
        <taxon>Pseudomonadati</taxon>
        <taxon>Bacteroidota</taxon>
        <taxon>Flavobacteriia</taxon>
        <taxon>Flavobacteriales</taxon>
        <taxon>Flavobacteriaceae</taxon>
        <taxon>Winogradskyella</taxon>
    </lineage>
</organism>
<dbReference type="Gene3D" id="2.60.40.10">
    <property type="entry name" value="Immunoglobulins"/>
    <property type="match status" value="1"/>
</dbReference>
<dbReference type="STRING" id="1249933.SAMN04489797_0547"/>
<dbReference type="InterPro" id="IPR024361">
    <property type="entry name" value="BACON"/>
</dbReference>
<gene>
    <name evidence="5" type="ORF">SAMN04489797_0547</name>
</gene>
<dbReference type="InterPro" id="IPR006626">
    <property type="entry name" value="PbH1"/>
</dbReference>
<feature type="domain" description="Secretion system C-terminal sorting" evidence="4">
    <location>
        <begin position="800"/>
        <end position="873"/>
    </location>
</feature>
<dbReference type="Pfam" id="PF13004">
    <property type="entry name" value="BACON"/>
    <property type="match status" value="1"/>
</dbReference>
<accession>A0A1H1NA49</accession>
<keyword evidence="6" id="KW-1185">Reference proteome</keyword>
<sequence length="876" mass="94714">MKTIYTLKTVFFIAVSLLLLSTFSVFSQETHMVDDLDDIDVINDLFETLAPGDTVILADGIYDTDERIKFSPTTGTADMPITFRAETPGGVKFTGGLRMSIGGDHVIVDGFYWQGGYGSSVVIEFRDGEDYANHSTIQNCAMNGLTVDPSDQVEGQSKKHNWVMLYGTYNTVINCSFMNKSNAGNMVLVELAYNAYPPVDDGEPEINTSCDIVGHTISNNYFYNYEKIDANLTNAGDSETIRIGTSSYQNVDSSVMVINNYFVQADGENEIITNKSKNNSYINNTFRRSRGSLVLRHGSNATVDGNYFLGENVDGTGGIRIVDSEHNITNNYIQDCITVIDQAKWNNGITFLGGSASNAVPCTSDNTSSSYQKVENINVSNNTIINTNAPLYYNTDKGSTDPTGTVSNNLIFFTPGNANVSDIITGDTENSYADLGTNLDYSGNVYAGASLGETNAGFSEDLGILATAVGEIFTFSGTGITGVGADMGVYEPATDDMVGQGIGACFLNNFGDSILDGDCTVEIPESLTVSGLSDLNPEADNYDVTVNANVSWTAVSNDAWISIDPSSGTGDATVSVSVTENTDTSVRNGSVTFTQTSGESSIIRQLNITQNGADLTDLYDLINTGIEGEDPVTIHAFSKEEVNGVDKFNYASNTLDKDMSSVWAADDGDILIDDYKGDGEYIIYDLGSMHTLNLIQFNTTNKSDPFGIQFLVSTTGTEDADFTMVLPTSGDLLLSATNTTEFNLYEVEVDARYVKLLGYGRFNSAGDSRESVWTAVGEVEFFGSEVLSVSDADLENTISIYPNPTQGLLNIKLHNDAYIESYKLFSVDGRLILNGKTETVNSLFTLDLSKVMSGNYILKLSSSDDKYMSKAIIISK</sequence>
<keyword evidence="5" id="KW-0456">Lyase</keyword>
<feature type="chain" id="PRO_5009255315" evidence="2">
    <location>
        <begin position="28"/>
        <end position="876"/>
    </location>
</feature>
<feature type="signal peptide" evidence="2">
    <location>
        <begin position="1"/>
        <end position="27"/>
    </location>
</feature>
<dbReference type="InterPro" id="IPR011050">
    <property type="entry name" value="Pectin_lyase_fold/virulence"/>
</dbReference>
<evidence type="ECO:0000256" key="2">
    <source>
        <dbReference type="SAM" id="SignalP"/>
    </source>
</evidence>
<dbReference type="SUPFAM" id="SSF51126">
    <property type="entry name" value="Pectin lyase-like"/>
    <property type="match status" value="1"/>
</dbReference>
<evidence type="ECO:0000313" key="5">
    <source>
        <dbReference type="EMBL" id="SDR95788.1"/>
    </source>
</evidence>
<dbReference type="GO" id="GO:0016829">
    <property type="term" value="F:lyase activity"/>
    <property type="evidence" value="ECO:0007669"/>
    <property type="project" value="UniProtKB-KW"/>
</dbReference>
<dbReference type="Pfam" id="PF18962">
    <property type="entry name" value="Por_Secre_tail"/>
    <property type="match status" value="1"/>
</dbReference>
<dbReference type="InterPro" id="IPR012334">
    <property type="entry name" value="Pectin_lyas_fold"/>
</dbReference>
<dbReference type="SMART" id="SM00710">
    <property type="entry name" value="PbH1"/>
    <property type="match status" value="5"/>
</dbReference>
<evidence type="ECO:0000256" key="1">
    <source>
        <dbReference type="ARBA" id="ARBA00022729"/>
    </source>
</evidence>
<dbReference type="InterPro" id="IPR008979">
    <property type="entry name" value="Galactose-bd-like_sf"/>
</dbReference>
<proteinExistence type="predicted"/>
<feature type="domain" description="BACON" evidence="3">
    <location>
        <begin position="551"/>
        <end position="611"/>
    </location>
</feature>
<evidence type="ECO:0000259" key="4">
    <source>
        <dbReference type="Pfam" id="PF18962"/>
    </source>
</evidence>
<dbReference type="CDD" id="cd14251">
    <property type="entry name" value="PL-6"/>
    <property type="match status" value="1"/>
</dbReference>